<dbReference type="Proteomes" id="UP000087171">
    <property type="component" value="Chromosome Ca6"/>
</dbReference>
<reference evidence="3" key="2">
    <citation type="submission" date="2025-08" db="UniProtKB">
        <authorList>
            <consortium name="RefSeq"/>
        </authorList>
    </citation>
    <scope>IDENTIFICATION</scope>
    <source>
        <tissue evidence="3">Etiolated seedlings</tissue>
    </source>
</reference>
<protein>
    <submittedName>
        <fullName evidence="3">Seed biotin-containing protein SBP65-like</fullName>
    </submittedName>
</protein>
<dbReference type="RefSeq" id="XP_004505517.1">
    <property type="nucleotide sequence ID" value="XM_004505460.3"/>
</dbReference>
<reference evidence="2" key="1">
    <citation type="journal article" date="2013" name="Nat. Biotechnol.">
        <title>Draft genome sequence of chickpea (Cicer arietinum) provides a resource for trait improvement.</title>
        <authorList>
            <person name="Varshney R.K."/>
            <person name="Song C."/>
            <person name="Saxena R.K."/>
            <person name="Azam S."/>
            <person name="Yu S."/>
            <person name="Sharpe A.G."/>
            <person name="Cannon S."/>
            <person name="Baek J."/>
            <person name="Rosen B.D."/>
            <person name="Tar'an B."/>
            <person name="Millan T."/>
            <person name="Zhang X."/>
            <person name="Ramsay L.D."/>
            <person name="Iwata A."/>
            <person name="Wang Y."/>
            <person name="Nelson W."/>
            <person name="Farmer A.D."/>
            <person name="Gaur P.M."/>
            <person name="Soderlund C."/>
            <person name="Penmetsa R.V."/>
            <person name="Xu C."/>
            <person name="Bharti A.K."/>
            <person name="He W."/>
            <person name="Winter P."/>
            <person name="Zhao S."/>
            <person name="Hane J.K."/>
            <person name="Carrasquilla-Garcia N."/>
            <person name="Condie J.A."/>
            <person name="Upadhyaya H.D."/>
            <person name="Luo M.C."/>
            <person name="Thudi M."/>
            <person name="Gowda C.L."/>
            <person name="Singh N.P."/>
            <person name="Lichtenzveig J."/>
            <person name="Gali K.K."/>
            <person name="Rubio J."/>
            <person name="Nadarajan N."/>
            <person name="Dolezel J."/>
            <person name="Bansal K.C."/>
            <person name="Xu X."/>
            <person name="Edwards D."/>
            <person name="Zhang G."/>
            <person name="Kahl G."/>
            <person name="Gil J."/>
            <person name="Singh K.B."/>
            <person name="Datta S.K."/>
            <person name="Jackson S.A."/>
            <person name="Wang J."/>
            <person name="Cook D.R."/>
        </authorList>
    </citation>
    <scope>NUCLEOTIDE SEQUENCE [LARGE SCALE GENOMIC DNA]</scope>
    <source>
        <strain evidence="2">cv. CDC Frontier</strain>
    </source>
</reference>
<feature type="compositionally biased region" description="Polar residues" evidence="1">
    <location>
        <begin position="224"/>
        <end position="237"/>
    </location>
</feature>
<keyword evidence="2" id="KW-1185">Reference proteome</keyword>
<dbReference type="PaxDb" id="3827-XP_004505517.1"/>
<sequence>MASEQLPRSHLGVYNETLLEIREVNIQKHRKDQHDKERNEQERELNADKARSQDKEDEEAKSVGVDKFEMKGQSEEEAATKGLRDREENERREKMEAEHARTMEHTKEAQAKQKENDEGSLSEDISKYRCQKAMDDATANAKERAKQEPTNKADGTAYTAQEECTARNKQDSRVGQNEESKERPSEKSTTKSFEETQEQDQEERSKEPGAVSQTLSKVSLPHKPNQSDTVESFQGVQQRDKETKHDVFEETKIQHAEKMNKTEENLNSQEERGKGSNVFNTYADTVKVNDSTRRVQEQEPNGNTSEKSFEVVKEEQPRVNVVQMLKEPLDKAAEGGSNVLGAVGETVTEIGENVIKPAEKVSRKGEEEKGGGVLGAIGETVAEIAETTKVFAVGEGETESKQSIGSKVKK</sequence>
<feature type="region of interest" description="Disordered" evidence="1">
    <location>
        <begin position="25"/>
        <end position="312"/>
    </location>
</feature>
<evidence type="ECO:0000313" key="2">
    <source>
        <dbReference type="Proteomes" id="UP000087171"/>
    </source>
</evidence>
<dbReference type="AlphaFoldDB" id="A0A1S2YJ13"/>
<feature type="compositionally biased region" description="Basic and acidic residues" evidence="1">
    <location>
        <begin position="164"/>
        <end position="194"/>
    </location>
</feature>
<evidence type="ECO:0000256" key="1">
    <source>
        <dbReference type="SAM" id="MobiDB-lite"/>
    </source>
</evidence>
<evidence type="ECO:0000313" key="3">
    <source>
        <dbReference type="RefSeq" id="XP_004505517.1"/>
    </source>
</evidence>
<feature type="compositionally biased region" description="Basic and acidic residues" evidence="1">
    <location>
        <begin position="124"/>
        <end position="151"/>
    </location>
</feature>
<organism evidence="2 3">
    <name type="scientific">Cicer arietinum</name>
    <name type="common">Chickpea</name>
    <name type="synonym">Garbanzo</name>
    <dbReference type="NCBI Taxonomy" id="3827"/>
    <lineage>
        <taxon>Eukaryota</taxon>
        <taxon>Viridiplantae</taxon>
        <taxon>Streptophyta</taxon>
        <taxon>Embryophyta</taxon>
        <taxon>Tracheophyta</taxon>
        <taxon>Spermatophyta</taxon>
        <taxon>Magnoliopsida</taxon>
        <taxon>eudicotyledons</taxon>
        <taxon>Gunneridae</taxon>
        <taxon>Pentapetalae</taxon>
        <taxon>rosids</taxon>
        <taxon>fabids</taxon>
        <taxon>Fabales</taxon>
        <taxon>Fabaceae</taxon>
        <taxon>Papilionoideae</taxon>
        <taxon>50 kb inversion clade</taxon>
        <taxon>NPAAA clade</taxon>
        <taxon>Hologalegina</taxon>
        <taxon>IRL clade</taxon>
        <taxon>Cicereae</taxon>
        <taxon>Cicer</taxon>
    </lineage>
</organism>
<accession>A0A1S2YJ13</accession>
<dbReference type="KEGG" id="cam:101490082"/>
<feature type="compositionally biased region" description="Basic and acidic residues" evidence="1">
    <location>
        <begin position="25"/>
        <end position="117"/>
    </location>
</feature>
<name>A0A1S2YJ13_CICAR</name>
<dbReference type="OrthoDB" id="1435031at2759"/>
<gene>
    <name evidence="3" type="primary">LOC101490082</name>
</gene>
<feature type="compositionally biased region" description="Basic and acidic residues" evidence="1">
    <location>
        <begin position="238"/>
        <end position="274"/>
    </location>
</feature>
<proteinExistence type="predicted"/>
<dbReference type="GeneID" id="101490082"/>